<dbReference type="InterPro" id="IPR050215">
    <property type="entry name" value="Thiolase-like_sf_Thiolase"/>
</dbReference>
<evidence type="ECO:0000256" key="3">
    <source>
        <dbReference type="ARBA" id="ARBA00023315"/>
    </source>
</evidence>
<gene>
    <name evidence="6" type="ORF">C0V70_08100</name>
</gene>
<keyword evidence="2 5" id="KW-0808">Transferase</keyword>
<evidence type="ECO:0000313" key="7">
    <source>
        <dbReference type="Proteomes" id="UP000235584"/>
    </source>
</evidence>
<name>A0A2K9NRB2_BACTC</name>
<dbReference type="PROSITE" id="PS00099">
    <property type="entry name" value="THIOLASE_3"/>
    <property type="match status" value="1"/>
</dbReference>
<dbReference type="RefSeq" id="WP_102243361.1">
    <property type="nucleotide sequence ID" value="NZ_CP025704.1"/>
</dbReference>
<dbReference type="GO" id="GO:0005737">
    <property type="term" value="C:cytoplasm"/>
    <property type="evidence" value="ECO:0007669"/>
    <property type="project" value="UniProtKB-ARBA"/>
</dbReference>
<dbReference type="Pfam" id="PF00108">
    <property type="entry name" value="Thiolase_N"/>
    <property type="match status" value="1"/>
</dbReference>
<dbReference type="Proteomes" id="UP000235584">
    <property type="component" value="Chromosome"/>
</dbReference>
<dbReference type="FunFam" id="3.40.47.10:FF:000010">
    <property type="entry name" value="Acetyl-CoA acetyltransferase (Thiolase)"/>
    <property type="match status" value="1"/>
</dbReference>
<evidence type="ECO:0000256" key="2">
    <source>
        <dbReference type="ARBA" id="ARBA00022679"/>
    </source>
</evidence>
<dbReference type="GO" id="GO:0003988">
    <property type="term" value="F:acetyl-CoA C-acyltransferase activity"/>
    <property type="evidence" value="ECO:0007669"/>
    <property type="project" value="UniProtKB-EC"/>
</dbReference>
<dbReference type="NCBIfam" id="TIGR01930">
    <property type="entry name" value="AcCoA-C-Actrans"/>
    <property type="match status" value="1"/>
</dbReference>
<protein>
    <recommendedName>
        <fullName evidence="4">acetyl-CoA C-acyltransferase</fullName>
        <ecNumber evidence="4">2.3.1.16</ecNumber>
    </recommendedName>
</protein>
<dbReference type="InterPro" id="IPR002155">
    <property type="entry name" value="Thiolase"/>
</dbReference>
<dbReference type="GO" id="GO:0006635">
    <property type="term" value="P:fatty acid beta-oxidation"/>
    <property type="evidence" value="ECO:0007669"/>
    <property type="project" value="TreeGrafter"/>
</dbReference>
<evidence type="ECO:0000313" key="6">
    <source>
        <dbReference type="EMBL" id="AUN98070.1"/>
    </source>
</evidence>
<organism evidence="6 7">
    <name type="scientific">Bacteriovorax stolpii</name>
    <name type="common">Bdellovibrio stolpii</name>
    <dbReference type="NCBI Taxonomy" id="960"/>
    <lineage>
        <taxon>Bacteria</taxon>
        <taxon>Pseudomonadati</taxon>
        <taxon>Bdellovibrionota</taxon>
        <taxon>Bacteriovoracia</taxon>
        <taxon>Bacteriovoracales</taxon>
        <taxon>Bacteriovoracaceae</taxon>
        <taxon>Bacteriovorax</taxon>
    </lineage>
</organism>
<comment type="similarity">
    <text evidence="1 5">Belongs to the thiolase-like superfamily. Thiolase family.</text>
</comment>
<dbReference type="Pfam" id="PF02803">
    <property type="entry name" value="Thiolase_C"/>
    <property type="match status" value="1"/>
</dbReference>
<evidence type="ECO:0000256" key="1">
    <source>
        <dbReference type="ARBA" id="ARBA00010982"/>
    </source>
</evidence>
<dbReference type="Gene3D" id="3.40.47.10">
    <property type="match status" value="2"/>
</dbReference>
<dbReference type="PANTHER" id="PTHR43853:SF2">
    <property type="entry name" value="3-OXOADIPYL-COA_3-OXO-5,6-DEHYDROSUBERYL-COA THIOLASE"/>
    <property type="match status" value="1"/>
</dbReference>
<keyword evidence="7" id="KW-1185">Reference proteome</keyword>
<accession>A0A2K9NRB2</accession>
<evidence type="ECO:0000256" key="5">
    <source>
        <dbReference type="RuleBase" id="RU003557"/>
    </source>
</evidence>
<evidence type="ECO:0000256" key="4">
    <source>
        <dbReference type="ARBA" id="ARBA00024073"/>
    </source>
</evidence>
<dbReference type="EC" id="2.3.1.16" evidence="4"/>
<proteinExistence type="inferred from homology"/>
<dbReference type="InterPro" id="IPR020616">
    <property type="entry name" value="Thiolase_N"/>
</dbReference>
<keyword evidence="3 5" id="KW-0012">Acyltransferase</keyword>
<dbReference type="SUPFAM" id="SSF53901">
    <property type="entry name" value="Thiolase-like"/>
    <property type="match status" value="2"/>
</dbReference>
<dbReference type="InterPro" id="IPR020615">
    <property type="entry name" value="Thiolase_acyl_enz_int_AS"/>
</dbReference>
<dbReference type="EMBL" id="CP025704">
    <property type="protein sequence ID" value="AUN98070.1"/>
    <property type="molecule type" value="Genomic_DNA"/>
</dbReference>
<reference evidence="6 7" key="1">
    <citation type="submission" date="2018-01" db="EMBL/GenBank/DDBJ databases">
        <title>Complete genome sequence of Bacteriovorax stolpii DSM12778.</title>
        <authorList>
            <person name="Tang B."/>
            <person name="Chang J."/>
        </authorList>
    </citation>
    <scope>NUCLEOTIDE SEQUENCE [LARGE SCALE GENOMIC DNA]</scope>
    <source>
        <strain evidence="6 7">DSM 12778</strain>
    </source>
</reference>
<sequence>MKRTFIVHAKRTAIGKLNGKLSTVRVDDLLAHVFTDIKNTINFDPALIDDVIVGCANQAGEDNRNVARMAVILSGLPLAVPGTTVNRLCGSSLDALIDGYARIQAGIADCLIIGGAESMTRAPYVLSKAGDAFGRDQKMFDTTLGWRFQNPKMEKMFPLFTMGETAEEVANLYKISREEQDQFAVNSHKKAAAAWDRGDFNDEIIPYTVEMKKESFVFSKDECVRNDTTMEALAKLKPVFRKEGSVTAGNSSPMNDGASGLLLVSEDFMKKHNLTPMMEVTGAATRGVHPNTMGLGPIEAVKTLLTRYNKKITDFDAIELNEAFAAQALGCIKGLELDPNKVNMNGGAIAIGHALGSSGTRIVTTLAHQMKKNKNIKEGLASMCIGVGQGIAVSFKNC</sequence>
<dbReference type="InterPro" id="IPR016039">
    <property type="entry name" value="Thiolase-like"/>
</dbReference>
<dbReference type="InterPro" id="IPR020617">
    <property type="entry name" value="Thiolase_C"/>
</dbReference>
<dbReference type="KEGG" id="bsto:C0V70_08100"/>
<dbReference type="CDD" id="cd00751">
    <property type="entry name" value="thiolase"/>
    <property type="match status" value="1"/>
</dbReference>
<dbReference type="GO" id="GO:0010124">
    <property type="term" value="P:phenylacetate catabolic process"/>
    <property type="evidence" value="ECO:0007669"/>
    <property type="project" value="TreeGrafter"/>
</dbReference>
<dbReference type="InterPro" id="IPR020610">
    <property type="entry name" value="Thiolase_AS"/>
</dbReference>
<dbReference type="PANTHER" id="PTHR43853">
    <property type="entry name" value="3-KETOACYL-COA THIOLASE, PEROXISOMAL"/>
    <property type="match status" value="1"/>
</dbReference>
<dbReference type="PROSITE" id="PS00098">
    <property type="entry name" value="THIOLASE_1"/>
    <property type="match status" value="1"/>
</dbReference>
<dbReference type="AlphaFoldDB" id="A0A2K9NRB2"/>
<dbReference type="PIRSF" id="PIRSF000429">
    <property type="entry name" value="Ac-CoA_Ac_transf"/>
    <property type="match status" value="1"/>
</dbReference>